<feature type="domain" description="NR LBD" evidence="4">
    <location>
        <begin position="98"/>
        <end position="170"/>
    </location>
</feature>
<keyword evidence="1" id="KW-0805">Transcription regulation</keyword>
<keyword evidence="3" id="KW-0675">Receptor</keyword>
<protein>
    <submittedName>
        <fullName evidence="6">NR LBD domain-containing protein</fullName>
    </submittedName>
</protein>
<dbReference type="PANTHER" id="PTHR45680">
    <property type="entry name" value="NUCLEAR HORMONE RECEPTOR FAMILY"/>
    <property type="match status" value="1"/>
</dbReference>
<reference evidence="6" key="1">
    <citation type="submission" date="2022-11" db="UniProtKB">
        <authorList>
            <consortium name="WormBaseParasite"/>
        </authorList>
    </citation>
    <scope>IDENTIFICATION</scope>
</reference>
<keyword evidence="2" id="KW-0804">Transcription</keyword>
<proteinExistence type="predicted"/>
<dbReference type="PANTHER" id="PTHR45680:SF23">
    <property type="entry name" value="NUCLEAR HORMONE RECEPTOR FAMILY"/>
    <property type="match status" value="1"/>
</dbReference>
<dbReference type="InterPro" id="IPR051152">
    <property type="entry name" value="C.elegans_Orphan_NR"/>
</dbReference>
<dbReference type="InterPro" id="IPR000536">
    <property type="entry name" value="Nucl_hrmn_rcpt_lig-bd"/>
</dbReference>
<sequence>MRIQKDEKRNIIEEKESKEITTENSGSASININKDVSNVARVHGTIKTIFEQKGLILAAQANINLTKCFQESLSKLLEFSKPNESLTLLTDFCNERKNEHMEAFLIKTAQMLSQFEYFTALDVDEKFLLFKRFWQIFHVLERCYQTALYYGESDLEDTKVCIGTSHYLNLSTASFSFLSDDRRREGNILYYHFLIN</sequence>
<dbReference type="WBParaSite" id="PSU_v2.g13030.t1">
    <property type="protein sequence ID" value="PSU_v2.g13030.t1"/>
    <property type="gene ID" value="PSU_v2.g13030"/>
</dbReference>
<keyword evidence="5" id="KW-1185">Reference proteome</keyword>
<evidence type="ECO:0000313" key="6">
    <source>
        <dbReference type="WBParaSite" id="PSU_v2.g13030.t1"/>
    </source>
</evidence>
<evidence type="ECO:0000256" key="1">
    <source>
        <dbReference type="ARBA" id="ARBA00023015"/>
    </source>
</evidence>
<evidence type="ECO:0000313" key="5">
    <source>
        <dbReference type="Proteomes" id="UP000887577"/>
    </source>
</evidence>
<dbReference type="SUPFAM" id="SSF48508">
    <property type="entry name" value="Nuclear receptor ligand-binding domain"/>
    <property type="match status" value="1"/>
</dbReference>
<accession>A0A914Y0P7</accession>
<dbReference type="AlphaFoldDB" id="A0A914Y0P7"/>
<evidence type="ECO:0000259" key="4">
    <source>
        <dbReference type="Pfam" id="PF00104"/>
    </source>
</evidence>
<evidence type="ECO:0000256" key="3">
    <source>
        <dbReference type="ARBA" id="ARBA00023170"/>
    </source>
</evidence>
<dbReference type="InterPro" id="IPR035500">
    <property type="entry name" value="NHR-like_dom_sf"/>
</dbReference>
<dbReference type="Proteomes" id="UP000887577">
    <property type="component" value="Unplaced"/>
</dbReference>
<name>A0A914Y0P7_9BILA</name>
<organism evidence="5 6">
    <name type="scientific">Panagrolaimus superbus</name>
    <dbReference type="NCBI Taxonomy" id="310955"/>
    <lineage>
        <taxon>Eukaryota</taxon>
        <taxon>Metazoa</taxon>
        <taxon>Ecdysozoa</taxon>
        <taxon>Nematoda</taxon>
        <taxon>Chromadorea</taxon>
        <taxon>Rhabditida</taxon>
        <taxon>Tylenchina</taxon>
        <taxon>Panagrolaimomorpha</taxon>
        <taxon>Panagrolaimoidea</taxon>
        <taxon>Panagrolaimidae</taxon>
        <taxon>Panagrolaimus</taxon>
    </lineage>
</organism>
<evidence type="ECO:0000256" key="2">
    <source>
        <dbReference type="ARBA" id="ARBA00023163"/>
    </source>
</evidence>
<dbReference type="Pfam" id="PF00104">
    <property type="entry name" value="Hormone_recep"/>
    <property type="match status" value="1"/>
</dbReference>